<dbReference type="InterPro" id="IPR013805">
    <property type="entry name" value="GrpE_CC"/>
</dbReference>
<dbReference type="Gene3D" id="3.90.20.20">
    <property type="match status" value="1"/>
</dbReference>
<dbReference type="GO" id="GO:0051082">
    <property type="term" value="F:unfolded protein binding"/>
    <property type="evidence" value="ECO:0007669"/>
    <property type="project" value="TreeGrafter"/>
</dbReference>
<dbReference type="RefSeq" id="WP_004331593.1">
    <property type="nucleotide sequence ID" value="NC_015501.1"/>
</dbReference>
<evidence type="ECO:0000256" key="5">
    <source>
        <dbReference type="SAM" id="Coils"/>
    </source>
</evidence>
<dbReference type="SUPFAM" id="SSF58014">
    <property type="entry name" value="Coiled-coil domain of nucleotide exchange factor GrpE"/>
    <property type="match status" value="1"/>
</dbReference>
<dbReference type="InterPro" id="IPR009012">
    <property type="entry name" value="GrpE_head"/>
</dbReference>
<keyword evidence="3" id="KW-0963">Cytoplasm</keyword>
<evidence type="ECO:0000256" key="4">
    <source>
        <dbReference type="RuleBase" id="RU004478"/>
    </source>
</evidence>
<dbReference type="GO" id="GO:0042803">
    <property type="term" value="F:protein homodimerization activity"/>
    <property type="evidence" value="ECO:0007669"/>
    <property type="project" value="InterPro"/>
</dbReference>
<dbReference type="PANTHER" id="PTHR21237">
    <property type="entry name" value="GRPE PROTEIN"/>
    <property type="match status" value="1"/>
</dbReference>
<dbReference type="GO" id="GO:0000774">
    <property type="term" value="F:adenyl-nucleotide exchange factor activity"/>
    <property type="evidence" value="ECO:0007669"/>
    <property type="project" value="InterPro"/>
</dbReference>
<sequence>MKKDNKKGGNHTEPQHIDASSEDQMKQETPEQACDAAAATETDTAAPECEETQKIAELQESLDKLNDQHLRMLAEYDNYRKRTLQEKSDLIKNGGERVLKELLPIVDDFELAVKHARESKSEEDPIVEGLLLIYNKLIGYLEKQGVVMIEATGCPFDDNLHEAVAMIPAPTPEQKGQVIDCVRTGYMLHDKVLRHAHVVVGN</sequence>
<dbReference type="Gene3D" id="2.30.22.10">
    <property type="entry name" value="Head domain of nucleotide exchange factor GrpE"/>
    <property type="match status" value="1"/>
</dbReference>
<keyword evidence="2 3" id="KW-0143">Chaperone</keyword>
<keyword evidence="3" id="KW-0346">Stress response</keyword>
<evidence type="ECO:0000256" key="3">
    <source>
        <dbReference type="HAMAP-Rule" id="MF_01151"/>
    </source>
</evidence>
<comment type="subunit">
    <text evidence="3">Homodimer.</text>
</comment>
<dbReference type="PANTHER" id="PTHR21237:SF23">
    <property type="entry name" value="GRPE PROTEIN HOMOLOG, MITOCHONDRIAL"/>
    <property type="match status" value="1"/>
</dbReference>
<dbReference type="EMBL" id="CP002689">
    <property type="protein sequence ID" value="AEE13211.1"/>
    <property type="molecule type" value="Genomic_DNA"/>
</dbReference>
<feature type="region of interest" description="Disordered" evidence="6">
    <location>
        <begin position="1"/>
        <end position="50"/>
    </location>
</feature>
<evidence type="ECO:0000313" key="7">
    <source>
        <dbReference type="EMBL" id="AEE13211.1"/>
    </source>
</evidence>
<evidence type="ECO:0000256" key="1">
    <source>
        <dbReference type="ARBA" id="ARBA00009054"/>
    </source>
</evidence>
<organism evidence="7 8">
    <name type="scientific">Porphyromonas asaccharolytica (strain ATCC 25260 / DSM 20707 / BCRC 10618 / CCUG 7834 / JCM 6326 / LMG 13178 / VPI 4198 / B440)</name>
    <name type="common">Bacteroides asaccharolyticus</name>
    <dbReference type="NCBI Taxonomy" id="879243"/>
    <lineage>
        <taxon>Bacteria</taxon>
        <taxon>Pseudomonadati</taxon>
        <taxon>Bacteroidota</taxon>
        <taxon>Bacteroidia</taxon>
        <taxon>Bacteroidales</taxon>
        <taxon>Porphyromonadaceae</taxon>
        <taxon>Porphyromonas</taxon>
    </lineage>
</organism>
<comment type="subcellular location">
    <subcellularLocation>
        <location evidence="3">Cytoplasm</location>
    </subcellularLocation>
</comment>
<keyword evidence="8" id="KW-1185">Reference proteome</keyword>
<evidence type="ECO:0000256" key="6">
    <source>
        <dbReference type="SAM" id="MobiDB-lite"/>
    </source>
</evidence>
<dbReference type="Proteomes" id="UP000006545">
    <property type="component" value="Chromosome"/>
</dbReference>
<comment type="function">
    <text evidence="3">Participates actively in the response to hyperosmotic and heat shock by preventing the aggregation of stress-denatured proteins, in association with DnaK and GrpE. It is the nucleotide exchange factor for DnaK and may function as a thermosensor. Unfolded proteins bind initially to DnaJ; upon interaction with the DnaJ-bound protein, DnaK hydrolyzes its bound ATP, resulting in the formation of a stable complex. GrpE releases ADP from DnaK; ATP binding to DnaK triggers the release of the substrate protein, thus completing the reaction cycle. Several rounds of ATP-dependent interactions between DnaJ, DnaK and GrpE are required for fully efficient folding.</text>
</comment>
<evidence type="ECO:0000313" key="8">
    <source>
        <dbReference type="Proteomes" id="UP000006545"/>
    </source>
</evidence>
<dbReference type="STRING" id="879243.Poras_1271"/>
<dbReference type="eggNOG" id="COG0576">
    <property type="taxonomic scope" value="Bacteria"/>
</dbReference>
<reference evidence="8" key="1">
    <citation type="submission" date="2011-04" db="EMBL/GenBank/DDBJ databases">
        <title>The complete genome of Porphyromonas asaccharolytica DSM 20707.</title>
        <authorList>
            <person name="Lucas S."/>
            <person name="Han J."/>
            <person name="Lapidus A."/>
            <person name="Bruce D."/>
            <person name="Goodwin L."/>
            <person name="Pitluck S."/>
            <person name="Peters L."/>
            <person name="Kyrpides N."/>
            <person name="Mavromatis K."/>
            <person name="Ivanova N."/>
            <person name="Ovchinnikova G."/>
            <person name="Pagani I."/>
            <person name="Lu M."/>
            <person name="Detter J.C."/>
            <person name="Tapia R."/>
            <person name="Han C."/>
            <person name="Land M."/>
            <person name="Hauser L."/>
            <person name="Markowitz V."/>
            <person name="Cheng J.-F."/>
            <person name="Hugenholtz P."/>
            <person name="Woyke T."/>
            <person name="Wu D."/>
            <person name="Gronow S."/>
            <person name="Wellnitz S."/>
            <person name="Brambilla E."/>
            <person name="Klenk H.-P."/>
            <person name="Eisen J.A."/>
        </authorList>
    </citation>
    <scope>NUCLEOTIDE SEQUENCE [LARGE SCALE GENOMIC DNA]</scope>
    <source>
        <strain evidence="8">ATCC 25260 / DSM 20707 / VPI 4198</strain>
    </source>
</reference>
<dbReference type="GO" id="GO:0051087">
    <property type="term" value="F:protein-folding chaperone binding"/>
    <property type="evidence" value="ECO:0007669"/>
    <property type="project" value="InterPro"/>
</dbReference>
<dbReference type="KEGG" id="pah:Poras_1271"/>
<proteinExistence type="inferred from homology"/>
<name>F4KM45_PORAD</name>
<evidence type="ECO:0000256" key="2">
    <source>
        <dbReference type="ARBA" id="ARBA00023186"/>
    </source>
</evidence>
<dbReference type="Pfam" id="PF01025">
    <property type="entry name" value="GrpE"/>
    <property type="match status" value="1"/>
</dbReference>
<feature type="coiled-coil region" evidence="5">
    <location>
        <begin position="55"/>
        <end position="82"/>
    </location>
</feature>
<dbReference type="GO" id="GO:0006457">
    <property type="term" value="P:protein folding"/>
    <property type="evidence" value="ECO:0007669"/>
    <property type="project" value="InterPro"/>
</dbReference>
<dbReference type="HOGENOM" id="CLU_057217_5_0_10"/>
<keyword evidence="5" id="KW-0175">Coiled coil</keyword>
<dbReference type="GO" id="GO:0005737">
    <property type="term" value="C:cytoplasm"/>
    <property type="evidence" value="ECO:0007669"/>
    <property type="project" value="UniProtKB-SubCell"/>
</dbReference>
<protein>
    <recommendedName>
        <fullName evidence="3">Protein GrpE</fullName>
    </recommendedName>
    <alternativeName>
        <fullName evidence="3">HSP-70 cofactor</fullName>
    </alternativeName>
</protein>
<dbReference type="SUPFAM" id="SSF51064">
    <property type="entry name" value="Head domain of nucleotide exchange factor GrpE"/>
    <property type="match status" value="1"/>
</dbReference>
<feature type="compositionally biased region" description="Low complexity" evidence="6">
    <location>
        <begin position="30"/>
        <end position="47"/>
    </location>
</feature>
<dbReference type="OrthoDB" id="9812586at2"/>
<dbReference type="AlphaFoldDB" id="F4KM45"/>
<dbReference type="InterPro" id="IPR000740">
    <property type="entry name" value="GrpE"/>
</dbReference>
<dbReference type="CDD" id="cd00446">
    <property type="entry name" value="GrpE"/>
    <property type="match status" value="1"/>
</dbReference>
<dbReference type="PRINTS" id="PR00773">
    <property type="entry name" value="GRPEPROTEIN"/>
</dbReference>
<dbReference type="HAMAP" id="MF_01151">
    <property type="entry name" value="GrpE"/>
    <property type="match status" value="1"/>
</dbReference>
<accession>F4KM45</accession>
<gene>
    <name evidence="3" type="primary">grpE</name>
    <name evidence="7" type="ordered locus">Poras_1271</name>
</gene>
<comment type="similarity">
    <text evidence="1 3 4">Belongs to the GrpE family.</text>
</comment>